<comment type="similarity">
    <text evidence="1">Belongs to the 'phage' integrase family.</text>
</comment>
<dbReference type="GO" id="GO:0015074">
    <property type="term" value="P:DNA integration"/>
    <property type="evidence" value="ECO:0007669"/>
    <property type="project" value="InterPro"/>
</dbReference>
<dbReference type="AlphaFoldDB" id="A0A7V4NDZ7"/>
<name>A0A7V4NDZ7_FERPE</name>
<dbReference type="Pfam" id="PF00589">
    <property type="entry name" value="Phage_integrase"/>
    <property type="match status" value="1"/>
</dbReference>
<keyword evidence="3" id="KW-0233">DNA recombination</keyword>
<evidence type="ECO:0000256" key="2">
    <source>
        <dbReference type="ARBA" id="ARBA00023125"/>
    </source>
</evidence>
<accession>A0A7V4NDZ7</accession>
<feature type="domain" description="Tyr recombinase" evidence="4">
    <location>
        <begin position="102"/>
        <end position="297"/>
    </location>
</feature>
<comment type="caution">
    <text evidence="5">The sequence shown here is derived from an EMBL/GenBank/DDBJ whole genome shotgun (WGS) entry which is preliminary data.</text>
</comment>
<dbReference type="PANTHER" id="PTHR30349">
    <property type="entry name" value="PHAGE INTEGRASE-RELATED"/>
    <property type="match status" value="1"/>
</dbReference>
<dbReference type="EMBL" id="DSZZ01000033">
    <property type="protein sequence ID" value="HGU52038.1"/>
    <property type="molecule type" value="Genomic_DNA"/>
</dbReference>
<dbReference type="GO" id="GO:0003677">
    <property type="term" value="F:DNA binding"/>
    <property type="evidence" value="ECO:0007669"/>
    <property type="project" value="UniProtKB-KW"/>
</dbReference>
<dbReference type="InterPro" id="IPR004107">
    <property type="entry name" value="Integrase_SAM-like_N"/>
</dbReference>
<evidence type="ECO:0000259" key="4">
    <source>
        <dbReference type="PROSITE" id="PS51898"/>
    </source>
</evidence>
<evidence type="ECO:0000256" key="3">
    <source>
        <dbReference type="ARBA" id="ARBA00023172"/>
    </source>
</evidence>
<dbReference type="Gene3D" id="1.10.443.10">
    <property type="entry name" value="Intergrase catalytic core"/>
    <property type="match status" value="1"/>
</dbReference>
<dbReference type="CDD" id="cd00397">
    <property type="entry name" value="DNA_BRE_C"/>
    <property type="match status" value="1"/>
</dbReference>
<organism evidence="5">
    <name type="scientific">Fervidobacterium pennivorans</name>
    <dbReference type="NCBI Taxonomy" id="93466"/>
    <lineage>
        <taxon>Bacteria</taxon>
        <taxon>Thermotogati</taxon>
        <taxon>Thermotogota</taxon>
        <taxon>Thermotogae</taxon>
        <taxon>Thermotogales</taxon>
        <taxon>Fervidobacteriaceae</taxon>
        <taxon>Fervidobacterium</taxon>
    </lineage>
</organism>
<dbReference type="GO" id="GO:0006310">
    <property type="term" value="P:DNA recombination"/>
    <property type="evidence" value="ECO:0007669"/>
    <property type="project" value="UniProtKB-KW"/>
</dbReference>
<evidence type="ECO:0000313" key="5">
    <source>
        <dbReference type="EMBL" id="HGU52038.1"/>
    </source>
</evidence>
<dbReference type="PANTHER" id="PTHR30349:SF41">
    <property type="entry name" value="INTEGRASE_RECOMBINASE PROTEIN MJ0367-RELATED"/>
    <property type="match status" value="1"/>
</dbReference>
<dbReference type="Pfam" id="PF02899">
    <property type="entry name" value="Phage_int_SAM_1"/>
    <property type="match status" value="1"/>
</dbReference>
<dbReference type="PROSITE" id="PS51898">
    <property type="entry name" value="TYR_RECOMBINASE"/>
    <property type="match status" value="1"/>
</dbReference>
<keyword evidence="2" id="KW-0238">DNA-binding</keyword>
<dbReference type="InterPro" id="IPR050090">
    <property type="entry name" value="Tyrosine_recombinase_XerCD"/>
</dbReference>
<evidence type="ECO:0000256" key="1">
    <source>
        <dbReference type="ARBA" id="ARBA00008857"/>
    </source>
</evidence>
<dbReference type="InterPro" id="IPR011010">
    <property type="entry name" value="DNA_brk_join_enz"/>
</dbReference>
<dbReference type="SUPFAM" id="SSF56349">
    <property type="entry name" value="DNA breaking-rejoining enzymes"/>
    <property type="match status" value="1"/>
</dbReference>
<reference evidence="5" key="1">
    <citation type="journal article" date="2020" name="mSystems">
        <title>Genome- and Community-Level Interaction Insights into Carbon Utilization and Element Cycling Functions of Hydrothermarchaeota in Hydrothermal Sediment.</title>
        <authorList>
            <person name="Zhou Z."/>
            <person name="Liu Y."/>
            <person name="Xu W."/>
            <person name="Pan J."/>
            <person name="Luo Z.H."/>
            <person name="Li M."/>
        </authorList>
    </citation>
    <scope>NUCLEOTIDE SEQUENCE [LARGE SCALE GENOMIC DNA]</scope>
    <source>
        <strain evidence="5">SpSt-61</strain>
    </source>
</reference>
<proteinExistence type="inferred from homology"/>
<dbReference type="InterPro" id="IPR002104">
    <property type="entry name" value="Integrase_catalytic"/>
</dbReference>
<protein>
    <submittedName>
        <fullName evidence="5">Site-specific integrase</fullName>
    </submittedName>
</protein>
<gene>
    <name evidence="5" type="ORF">ENT78_00670</name>
</gene>
<sequence>MMILEKVNRWLEENLPNENTKRTYFYSLREFFKFVGMSDKEYLRQVNTDRLTKDLKAFIEANLHRPPKTLNIMVSAVRCFFADHGISIDDSEWKKIKRRFLPPAKELTIDTAGKHDEWRRILSHMDIKGRSLFLFLLSTGCRIGETLNLKVSDLNLDADPPRAYIRPTYTKGGYGGRTVFMSYEARDAIKEWLKVKEKTLKRVSPQLSPQVWDNDIVWPMNAINAWKILNDALKKTGLDERDPITNRYRIHIHSTRKFFRSNCGLDDALVHVLMGHEGYLDRSYLRTDPDKAAREYKSIAMPRLTIFERPILDKTEMIKAFARSLGIENIDIKIARMLEENPSLDEEQAIGRLIRQELAIKQTKQRKLITEEELPRYLEEGWEIEHVLNTKIVVVK</sequence>
<dbReference type="InterPro" id="IPR013762">
    <property type="entry name" value="Integrase-like_cat_sf"/>
</dbReference>